<organism evidence="1 2">
    <name type="scientific">Batrachochytrium salamandrivorans</name>
    <dbReference type="NCBI Taxonomy" id="1357716"/>
    <lineage>
        <taxon>Eukaryota</taxon>
        <taxon>Fungi</taxon>
        <taxon>Fungi incertae sedis</taxon>
        <taxon>Chytridiomycota</taxon>
        <taxon>Chytridiomycota incertae sedis</taxon>
        <taxon>Chytridiomycetes</taxon>
        <taxon>Rhizophydiales</taxon>
        <taxon>Rhizophydiales incertae sedis</taxon>
        <taxon>Batrachochytrium</taxon>
    </lineage>
</organism>
<name>A0ABQ8FEU9_9FUNG</name>
<proteinExistence type="predicted"/>
<evidence type="ECO:0000313" key="2">
    <source>
        <dbReference type="Proteomes" id="UP001648503"/>
    </source>
</evidence>
<protein>
    <recommendedName>
        <fullName evidence="3">OB domain-containing protein</fullName>
    </recommendedName>
</protein>
<gene>
    <name evidence="1" type="ORF">BASA50_005127</name>
</gene>
<sequence length="308" mass="34208">MLARHHYSPVLADIPDDLHTSQSQRIFRPCFAKDLLSASDPIGSFFRLHGIVVAQSSPSLFLLDDSTATVICVLTNELLHLQRVKSYLAVGACVQVLGTYLGDHRFHCSGIQFLTDPALEIMCDLQITKYIQQELQVNPTDLSGITHELDASSQKTSFFCRDLDTEQLFHTKDEYPQPIDASSASHEFPTKPFMVANATAAEDKENSPFQLAMFSNALTAIAAYAPSTDCIDRVPQPKRLEKIPPHVQIAEAKTSILSILADSTNGCTLQDFSTLLVDQFDSKVVSTALEQMQQDWVVYHIGERFLAM</sequence>
<reference evidence="1 2" key="1">
    <citation type="submission" date="2021-02" db="EMBL/GenBank/DDBJ databases">
        <title>Variation within the Batrachochytrium salamandrivorans European outbreak.</title>
        <authorList>
            <person name="Kelly M."/>
            <person name="Pasmans F."/>
            <person name="Shea T.P."/>
            <person name="Munoz J.F."/>
            <person name="Carranza S."/>
            <person name="Cuomo C.A."/>
            <person name="Martel A."/>
        </authorList>
    </citation>
    <scope>NUCLEOTIDE SEQUENCE [LARGE SCALE GENOMIC DNA]</scope>
    <source>
        <strain evidence="1 2">AMFP18/2</strain>
    </source>
</reference>
<accession>A0ABQ8FEU9</accession>
<evidence type="ECO:0008006" key="3">
    <source>
        <dbReference type="Google" id="ProtNLM"/>
    </source>
</evidence>
<evidence type="ECO:0000313" key="1">
    <source>
        <dbReference type="EMBL" id="KAH6596421.1"/>
    </source>
</evidence>
<keyword evidence="2" id="KW-1185">Reference proteome</keyword>
<comment type="caution">
    <text evidence="1">The sequence shown here is derived from an EMBL/GenBank/DDBJ whole genome shotgun (WGS) entry which is preliminary data.</text>
</comment>
<dbReference type="Proteomes" id="UP001648503">
    <property type="component" value="Unassembled WGS sequence"/>
</dbReference>
<dbReference type="EMBL" id="JAFCIX010000227">
    <property type="protein sequence ID" value="KAH6596421.1"/>
    <property type="molecule type" value="Genomic_DNA"/>
</dbReference>